<dbReference type="STRING" id="1314777.A0A164MX89"/>
<dbReference type="PANTHER" id="PTHR10013">
    <property type="entry name" value="GENERAL VESICULAR TRANSPORT FACTOR P115"/>
    <property type="match status" value="1"/>
</dbReference>
<feature type="region of interest" description="Disordered" evidence="5">
    <location>
        <begin position="529"/>
        <end position="566"/>
    </location>
</feature>
<dbReference type="InterPro" id="IPR024095">
    <property type="entry name" value="Vesicle_P115"/>
</dbReference>
<comment type="subcellular location">
    <subcellularLocation>
        <location evidence="1">Golgi apparatus</location>
    </subcellularLocation>
</comment>
<feature type="compositionally biased region" description="Acidic residues" evidence="5">
    <location>
        <begin position="881"/>
        <end position="896"/>
    </location>
</feature>
<dbReference type="GO" id="GO:0048211">
    <property type="term" value="P:Golgi vesicle docking"/>
    <property type="evidence" value="ECO:0007669"/>
    <property type="project" value="TreeGrafter"/>
</dbReference>
<dbReference type="InterPro" id="IPR011989">
    <property type="entry name" value="ARM-like"/>
</dbReference>
<dbReference type="GO" id="GO:0012507">
    <property type="term" value="C:ER to Golgi transport vesicle membrane"/>
    <property type="evidence" value="ECO:0007669"/>
    <property type="project" value="TreeGrafter"/>
</dbReference>
<keyword evidence="2" id="KW-0333">Golgi apparatus</keyword>
<evidence type="ECO:0000256" key="4">
    <source>
        <dbReference type="SAM" id="Coils"/>
    </source>
</evidence>
<evidence type="ECO:0000259" key="6">
    <source>
        <dbReference type="Pfam" id="PF04869"/>
    </source>
</evidence>
<name>A0A164MX89_9AGAM</name>
<feature type="compositionally biased region" description="Low complexity" evidence="5">
    <location>
        <begin position="836"/>
        <end position="845"/>
    </location>
</feature>
<dbReference type="AlphaFoldDB" id="A0A164MX89"/>
<dbReference type="PANTHER" id="PTHR10013:SF0">
    <property type="entry name" value="GENERAL VESICULAR TRANSPORT FACTOR P115"/>
    <property type="match status" value="1"/>
</dbReference>
<dbReference type="InterPro" id="IPR006955">
    <property type="entry name" value="Uso1_p115_C"/>
</dbReference>
<dbReference type="OrthoDB" id="198977at2759"/>
<evidence type="ECO:0000259" key="7">
    <source>
        <dbReference type="Pfam" id="PF04871"/>
    </source>
</evidence>
<proteinExistence type="predicted"/>
<dbReference type="EMBL" id="KV419456">
    <property type="protein sequence ID" value="KZS87134.1"/>
    <property type="molecule type" value="Genomic_DNA"/>
</dbReference>
<feature type="domain" description="Vesicle tethering protein Uso1/P115-like head" evidence="6">
    <location>
        <begin position="589"/>
        <end position="773"/>
    </location>
</feature>
<dbReference type="GO" id="GO:0000139">
    <property type="term" value="C:Golgi membrane"/>
    <property type="evidence" value="ECO:0007669"/>
    <property type="project" value="InterPro"/>
</dbReference>
<dbReference type="SUPFAM" id="SSF48371">
    <property type="entry name" value="ARM repeat"/>
    <property type="match status" value="1"/>
</dbReference>
<evidence type="ECO:0000313" key="8">
    <source>
        <dbReference type="EMBL" id="KZS87134.1"/>
    </source>
</evidence>
<evidence type="ECO:0008006" key="10">
    <source>
        <dbReference type="Google" id="ProtNLM"/>
    </source>
</evidence>
<dbReference type="InterPro" id="IPR006953">
    <property type="entry name" value="Vesicle_Uso1_P115_head"/>
</dbReference>
<dbReference type="GO" id="GO:0048280">
    <property type="term" value="P:vesicle fusion with Golgi apparatus"/>
    <property type="evidence" value="ECO:0007669"/>
    <property type="project" value="InterPro"/>
</dbReference>
<evidence type="ECO:0000256" key="5">
    <source>
        <dbReference type="SAM" id="MobiDB-lite"/>
    </source>
</evidence>
<feature type="compositionally biased region" description="Gly residues" evidence="5">
    <location>
        <begin position="543"/>
        <end position="559"/>
    </location>
</feature>
<evidence type="ECO:0000256" key="3">
    <source>
        <dbReference type="ARBA" id="ARBA00023054"/>
    </source>
</evidence>
<feature type="region of interest" description="Disordered" evidence="5">
    <location>
        <begin position="869"/>
        <end position="896"/>
    </location>
</feature>
<dbReference type="GO" id="GO:0006886">
    <property type="term" value="P:intracellular protein transport"/>
    <property type="evidence" value="ECO:0007669"/>
    <property type="project" value="InterPro"/>
</dbReference>
<dbReference type="Gene3D" id="1.25.10.10">
    <property type="entry name" value="Leucine-rich Repeat Variant"/>
    <property type="match status" value="1"/>
</dbReference>
<evidence type="ECO:0000313" key="9">
    <source>
        <dbReference type="Proteomes" id="UP000076722"/>
    </source>
</evidence>
<accession>A0A164MX89</accession>
<feature type="domain" description="Uso1/p115-like vesicle tethering protein C-terminal" evidence="7">
    <location>
        <begin position="789"/>
        <end position="896"/>
    </location>
</feature>
<evidence type="ECO:0000256" key="2">
    <source>
        <dbReference type="ARBA" id="ARBA00023034"/>
    </source>
</evidence>
<evidence type="ECO:0000256" key="1">
    <source>
        <dbReference type="ARBA" id="ARBA00004555"/>
    </source>
</evidence>
<dbReference type="GO" id="GO:0005783">
    <property type="term" value="C:endoplasmic reticulum"/>
    <property type="evidence" value="ECO:0007669"/>
    <property type="project" value="TreeGrafter"/>
</dbReference>
<dbReference type="GO" id="GO:0005795">
    <property type="term" value="C:Golgi stack"/>
    <property type="evidence" value="ECO:0007669"/>
    <property type="project" value="TreeGrafter"/>
</dbReference>
<dbReference type="Proteomes" id="UP000076722">
    <property type="component" value="Unassembled WGS sequence"/>
</dbReference>
<gene>
    <name evidence="8" type="ORF">SISNIDRAFT_471230</name>
</gene>
<protein>
    <recommendedName>
        <fullName evidence="10">Vesicle tethering protein Uso1/P115-like head domain-containing protein</fullName>
    </recommendedName>
</protein>
<dbReference type="GO" id="GO:0006888">
    <property type="term" value="P:endoplasmic reticulum to Golgi vesicle-mediated transport"/>
    <property type="evidence" value="ECO:0007669"/>
    <property type="project" value="TreeGrafter"/>
</dbReference>
<reference evidence="8 9" key="1">
    <citation type="journal article" date="2016" name="Mol. Biol. Evol.">
        <title>Comparative Genomics of Early-Diverging Mushroom-Forming Fungi Provides Insights into the Origins of Lignocellulose Decay Capabilities.</title>
        <authorList>
            <person name="Nagy L.G."/>
            <person name="Riley R."/>
            <person name="Tritt A."/>
            <person name="Adam C."/>
            <person name="Daum C."/>
            <person name="Floudas D."/>
            <person name="Sun H."/>
            <person name="Yadav J.S."/>
            <person name="Pangilinan J."/>
            <person name="Larsson K.H."/>
            <person name="Matsuura K."/>
            <person name="Barry K."/>
            <person name="Labutti K."/>
            <person name="Kuo R."/>
            <person name="Ohm R.A."/>
            <person name="Bhattacharya S.S."/>
            <person name="Shirouzu T."/>
            <person name="Yoshinaga Y."/>
            <person name="Martin F.M."/>
            <person name="Grigoriev I.V."/>
            <person name="Hibbett D.S."/>
        </authorList>
    </citation>
    <scope>NUCLEOTIDE SEQUENCE [LARGE SCALE GENOMIC DNA]</scope>
    <source>
        <strain evidence="8 9">HHB9708</strain>
    </source>
</reference>
<feature type="coiled-coil region" evidence="4">
    <location>
        <begin position="795"/>
        <end position="822"/>
    </location>
</feature>
<keyword evidence="3 4" id="KW-0175">Coiled coil</keyword>
<organism evidence="8 9">
    <name type="scientific">Sistotremastrum niveocremeum HHB9708</name>
    <dbReference type="NCBI Taxonomy" id="1314777"/>
    <lineage>
        <taxon>Eukaryota</taxon>
        <taxon>Fungi</taxon>
        <taxon>Dikarya</taxon>
        <taxon>Basidiomycota</taxon>
        <taxon>Agaricomycotina</taxon>
        <taxon>Agaricomycetes</taxon>
        <taxon>Sistotremastrales</taxon>
        <taxon>Sistotremastraceae</taxon>
        <taxon>Sertulicium</taxon>
        <taxon>Sertulicium niveocremeum</taxon>
    </lineage>
</organism>
<dbReference type="InterPro" id="IPR016024">
    <property type="entry name" value="ARM-type_fold"/>
</dbReference>
<feature type="region of interest" description="Disordered" evidence="5">
    <location>
        <begin position="836"/>
        <end position="855"/>
    </location>
</feature>
<dbReference type="Pfam" id="PF04871">
    <property type="entry name" value="Uso1_p115_C"/>
    <property type="match status" value="1"/>
</dbReference>
<keyword evidence="9" id="KW-1185">Reference proteome</keyword>
<dbReference type="Pfam" id="PF04869">
    <property type="entry name" value="Uso1_p115_head"/>
    <property type="match status" value="1"/>
</dbReference>
<sequence length="896" mass="97663">MDFFSSTYNALRGPQGAPQSATDAIGKLSDRLSQSTLLSDRRASVLSLKGLVRDWKTEVGDVALPGLIEVLLNDCEVDADIGKACLETITALCEIGGEGDLHGGVGVPASVVTRANARDSGWRHMDYFLANETATHKLLFLLSDEAFYTRFCSLQLLALLLQHRRTVVQKYFISSPNGIGTSGILAILNDKKEILRNEGLVTLQALTNQNVEIQKILAFGGAFDSLLNIITAEGGVEGGVVVQDALQCLDMLLRLNVSNQTYFRETHLPSLPPLLIFPSTLTLTSDYATPQEFALQFWNEQKSINVGLIVGILGLFSRGAKEGDNIGSAVQRCLIELALASNCPTAVKVKALQGLPTTASAQLATLVITPYAPVPESNGDEWDRLDHTSALSAVVDLALEGEYGGIGQVPDSRPKVALELRAAAAATFENFVRREDIRDAVLRGMSPTDPDTRPPRASVQILSSLTTPPPQPITLTASLKILFSSFLFSSLLRTEPSSSAKSLARRILPFADRPSLSAEGEEKMSRSFFVPADSPTVPPSHGAGAGGDAGDGLGEGAGADRGDDDGDDQTLLQILIEHLSLSFLYRSKSWEGTSMPSPSLGSSEAQDERDWDRLISGYLILLIQWMWDDSASVKEFLDNGGLATLTEPINQPTGVDPIVKGLCTGLLGVCYEYCRLPGQVTRTSIYQIIQRLGSDSLRSSLLPLRDDTRFRDISPESIVLDAPKTSFATPFSGLSTSTNVKEGEGKEGEGDVWFDWSFCEFWKMNFYAVQRALSRDPDTISHPPGPESSEMNALVESLRDIIEKQNAEIGGLNERLGDVQKRHAEEIDTLQTRISTLSSSLSSSTEKQKEMEKEQEDLLVFLEEISGKRKRDKRRLRELGEDVSEDEEEEGEEEEE</sequence>